<dbReference type="InterPro" id="IPR005135">
    <property type="entry name" value="Endo/exonuclease/phosphatase"/>
</dbReference>
<dbReference type="InterPro" id="IPR036691">
    <property type="entry name" value="Endo/exonu/phosph_ase_sf"/>
</dbReference>
<reference evidence="2 3" key="1">
    <citation type="submission" date="2021-08" db="EMBL/GenBank/DDBJ databases">
        <title>Culture and genomic analysis of Symbiopectobacterium purcellii sp. nov. gen. nov., isolated from the leafhopper Empoasca decipiens.</title>
        <authorList>
            <person name="Nadal-Jimenez P."/>
            <person name="Siozios S."/>
            <person name="Halliday N."/>
            <person name="Camara M."/>
            <person name="Hurst G.D.D."/>
        </authorList>
    </citation>
    <scope>NUCLEOTIDE SEQUENCE [LARGE SCALE GENOMIC DNA]</scope>
    <source>
        <strain evidence="2 3">SyEd1</strain>
    </source>
</reference>
<keyword evidence="2" id="KW-0540">Nuclease</keyword>
<dbReference type="NCBIfam" id="NF003839">
    <property type="entry name" value="PRK05421.1-1"/>
    <property type="match status" value="1"/>
</dbReference>
<dbReference type="Proteomes" id="UP000825886">
    <property type="component" value="Chromosome"/>
</dbReference>
<evidence type="ECO:0000313" key="3">
    <source>
        <dbReference type="Proteomes" id="UP000825886"/>
    </source>
</evidence>
<keyword evidence="2" id="KW-0255">Endonuclease</keyword>
<sequence length="263" mass="29914">MRKKTYAVRYSAGQPVERIFSSGIQYPVMQALPEEPLLEKNDVLRVLVWNIYKQQRLHWLSVLQNFGKDAHLVLLQEAQSTPELIRFATANYVATDQVPAVVLPQHPSGVMTQSAAQPLYCCPLREREPLLRLSKSALITVYALQSTQQLMVINIHAINFSIGVEVYGKQLDAIGEQVKRHAGPVVMAGDFNAWSRQRINALYQFASEIALREVRFVDDQRRRTFGRPLDFVFYRGLHVMQSSVLVTQASDHNPLLVEFQLPA</sequence>
<dbReference type="Gene3D" id="3.60.10.10">
    <property type="entry name" value="Endonuclease/exonuclease/phosphatase"/>
    <property type="match status" value="1"/>
</dbReference>
<dbReference type="NCBIfam" id="NF003841">
    <property type="entry name" value="PRK05421.1-3"/>
    <property type="match status" value="1"/>
</dbReference>
<dbReference type="NCBIfam" id="NF003840">
    <property type="entry name" value="PRK05421.1-2"/>
    <property type="match status" value="1"/>
</dbReference>
<gene>
    <name evidence="2" type="ORF">K6K13_15935</name>
</gene>
<proteinExistence type="predicted"/>
<dbReference type="GO" id="GO:0004519">
    <property type="term" value="F:endonuclease activity"/>
    <property type="evidence" value="ECO:0007669"/>
    <property type="project" value="UniProtKB-KW"/>
</dbReference>
<keyword evidence="2" id="KW-0378">Hydrolase</keyword>
<protein>
    <submittedName>
        <fullName evidence="2">Endonuclease/exonuclease/phosphatase family protein</fullName>
    </submittedName>
</protein>
<organism evidence="2 3">
    <name type="scientific">Symbiopectobacterium purcellii</name>
    <dbReference type="NCBI Taxonomy" id="2871826"/>
    <lineage>
        <taxon>Bacteria</taxon>
        <taxon>Pseudomonadati</taxon>
        <taxon>Pseudomonadota</taxon>
        <taxon>Gammaproteobacteria</taxon>
        <taxon>Enterobacterales</taxon>
        <taxon>Enterobacteriaceae</taxon>
    </lineage>
</organism>
<keyword evidence="3" id="KW-1185">Reference proteome</keyword>
<dbReference type="NCBIfam" id="NF003842">
    <property type="entry name" value="PRK05421.1-4"/>
    <property type="match status" value="1"/>
</dbReference>
<dbReference type="SUPFAM" id="SSF56219">
    <property type="entry name" value="DNase I-like"/>
    <property type="match status" value="1"/>
</dbReference>
<accession>A0ABX9AHV4</accession>
<feature type="domain" description="Endonuclease/exonuclease/phosphatase" evidence="1">
    <location>
        <begin position="48"/>
        <end position="252"/>
    </location>
</feature>
<dbReference type="Pfam" id="PF03372">
    <property type="entry name" value="Exo_endo_phos"/>
    <property type="match status" value="1"/>
</dbReference>
<dbReference type="RefSeq" id="WP_222157867.1">
    <property type="nucleotide sequence ID" value="NZ_CP081864.1"/>
</dbReference>
<evidence type="ECO:0000313" key="2">
    <source>
        <dbReference type="EMBL" id="QZN94753.1"/>
    </source>
</evidence>
<evidence type="ECO:0000259" key="1">
    <source>
        <dbReference type="Pfam" id="PF03372"/>
    </source>
</evidence>
<name>A0ABX9AHV4_9ENTR</name>
<dbReference type="EMBL" id="CP081864">
    <property type="protein sequence ID" value="QZN94753.1"/>
    <property type="molecule type" value="Genomic_DNA"/>
</dbReference>